<dbReference type="GO" id="GO:2000234">
    <property type="term" value="P:positive regulation of rRNA processing"/>
    <property type="evidence" value="ECO:0007669"/>
    <property type="project" value="TreeGrafter"/>
</dbReference>
<keyword evidence="6" id="KW-0804">Transcription</keyword>
<evidence type="ECO:0000256" key="6">
    <source>
        <dbReference type="ARBA" id="ARBA00023163"/>
    </source>
</evidence>
<evidence type="ECO:0000256" key="8">
    <source>
        <dbReference type="PROSITE-ProRule" id="PRU00221"/>
    </source>
</evidence>
<dbReference type="InterPro" id="IPR001680">
    <property type="entry name" value="WD40_rpt"/>
</dbReference>
<evidence type="ECO:0000256" key="5">
    <source>
        <dbReference type="ARBA" id="ARBA00022737"/>
    </source>
</evidence>
<keyword evidence="5" id="KW-0677">Repeat</keyword>
<accession>A0A5M8Q1C7</accession>
<dbReference type="SUPFAM" id="SSF69322">
    <property type="entry name" value="Tricorn protease domain 2"/>
    <property type="match status" value="1"/>
</dbReference>
<evidence type="ECO:0000256" key="4">
    <source>
        <dbReference type="ARBA" id="ARBA00022574"/>
    </source>
</evidence>
<dbReference type="SMART" id="SM00320">
    <property type="entry name" value="WD40"/>
    <property type="match status" value="3"/>
</dbReference>
<name>A0A5M8Q1C7_9LECA</name>
<feature type="compositionally biased region" description="Basic residues" evidence="9">
    <location>
        <begin position="69"/>
        <end position="78"/>
    </location>
</feature>
<dbReference type="AlphaFoldDB" id="A0A5M8Q1C7"/>
<feature type="compositionally biased region" description="Basic and acidic residues" evidence="9">
    <location>
        <begin position="26"/>
        <end position="37"/>
    </location>
</feature>
<keyword evidence="7" id="KW-0539">Nucleus</keyword>
<feature type="compositionally biased region" description="Basic residues" evidence="9">
    <location>
        <begin position="103"/>
        <end position="112"/>
    </location>
</feature>
<feature type="repeat" description="WD" evidence="8">
    <location>
        <begin position="401"/>
        <end position="442"/>
    </location>
</feature>
<dbReference type="OrthoDB" id="4096at2759"/>
<sequence>MSKRKREATEGEPASINGLKKVRKDRRSDGHEGRSEGGDIVAPQSSASVNGHAIVPGANTEEERLAIKLARKKAKKERRQREKDRTAELPDGGKDAVDVVPNARKKERRRARAAGEKSAVEEFKDSGWRVSDPVGGRLLDLDPVFSPDEKYLLLAYDTSIHVYSTSTSLLTRKLTVAKSGIIVGFVLSPTDANLLYVAANSGSIYKYDWNKGKHLGRWDISSHISNLSTSQSSPNPAERDIIYTVDKKGQWMITAHRLSGKAEASKNEVRTLLKSSEYVTGLKVLAGGKTIVASSGPRLMIGSTNLAGPASLNDLSYVWREISCPEWITSLDARIPSDTSQVPGFGGVGTNPSRPQGQATVDIVVGNLKGSIFVYEDLLGKLVRKERGKAVTGQDLTSQRLHWHRYGVATTKWSLDGNYVISGGLETVLILWQLETGQEQQLPHLSAPVEAVVVSPSGSSYAIRLADNSAMVLSTTELQPTTSIPGIQVPTSTKPGIALPHVARVDAPPYESTGAQLSRLPSAVNPVNSGQLLLAVPTSSSARLSSTVNRSAAQLQTVDVASAHQISRQALTRTNVTVRNMGPEGNMIEEPCVRHMQVSCDGQWLATVDEWRPPRKDIAHLAFDEKSAAQELDAQVEVHLKFWSWNSDLRTWELVVRIDDPHAGDSLLSPAMRKVLALVSDPSSVGFATIADDNTVRIWTPKMRFRNGIQVRGKDGRNLTNWSCRHIVPLEKAATTAATATSNEPLTACLAYSQDGSLLAAGSSQSPLRIDLIDTDSGEARYTRTGLYTGRLMGLGILHRYLILLSHDLAVWDLVDDELHYGFSLQSYGLSPAKELATTHLAVHQQNRSFAIARPEIAHSSKSTTTLRCRLAVFAPDIPSPLLWTTLPHPVVSLLPATGRKGYHAVDAAAEITTLTPPTTAPSSSPGRAPAPLPAREEMPPARLESLYGAGESEERGGGKAEAEADADARVLMVEDLEAVLDAGPAFALPGVGELFERVAGLCGGGEGGGEEG</sequence>
<dbReference type="PANTHER" id="PTHR44215:SF1">
    <property type="entry name" value="WD REPEAT-CONTAINING PROTEIN 75"/>
    <property type="match status" value="1"/>
</dbReference>
<dbReference type="SUPFAM" id="SSF50998">
    <property type="entry name" value="Quinoprotein alcohol dehydrogenase-like"/>
    <property type="match status" value="1"/>
</dbReference>
<feature type="compositionally biased region" description="Low complexity" evidence="9">
    <location>
        <begin position="914"/>
        <end position="930"/>
    </location>
</feature>
<dbReference type="Proteomes" id="UP000324767">
    <property type="component" value="Unassembled WGS sequence"/>
</dbReference>
<comment type="subcellular location">
    <subcellularLocation>
        <location evidence="1">Nucleus</location>
        <location evidence="1">Nucleolus</location>
    </subcellularLocation>
</comment>
<reference evidence="10 11" key="1">
    <citation type="submission" date="2019-09" db="EMBL/GenBank/DDBJ databases">
        <title>The hologenome of the rock-dwelling lichen Lasallia pustulata.</title>
        <authorList>
            <person name="Greshake Tzovaras B."/>
            <person name="Segers F."/>
            <person name="Bicker A."/>
            <person name="Dal Grande F."/>
            <person name="Otte J."/>
            <person name="Hankeln T."/>
            <person name="Schmitt I."/>
            <person name="Ebersberger I."/>
        </authorList>
    </citation>
    <scope>NUCLEOTIDE SEQUENCE [LARGE SCALE GENOMIC DNA]</scope>
    <source>
        <strain evidence="10">A1-1</strain>
    </source>
</reference>
<evidence type="ECO:0000313" key="11">
    <source>
        <dbReference type="Proteomes" id="UP000324767"/>
    </source>
</evidence>
<dbReference type="EMBL" id="VXIT01000002">
    <property type="protein sequence ID" value="KAA6415155.1"/>
    <property type="molecule type" value="Genomic_DNA"/>
</dbReference>
<dbReference type="InterPro" id="IPR011047">
    <property type="entry name" value="Quinoprotein_ADH-like_sf"/>
</dbReference>
<dbReference type="PROSITE" id="PS50082">
    <property type="entry name" value="WD_REPEATS_2"/>
    <property type="match status" value="1"/>
</dbReference>
<evidence type="ECO:0000256" key="2">
    <source>
        <dbReference type="ARBA" id="ARBA00022517"/>
    </source>
</evidence>
<dbReference type="GO" id="GO:0045943">
    <property type="term" value="P:positive regulation of transcription by RNA polymerase I"/>
    <property type="evidence" value="ECO:0007669"/>
    <property type="project" value="InterPro"/>
</dbReference>
<dbReference type="GO" id="GO:0006364">
    <property type="term" value="P:rRNA processing"/>
    <property type="evidence" value="ECO:0007669"/>
    <property type="project" value="UniProtKB-KW"/>
</dbReference>
<dbReference type="InterPro" id="IPR053826">
    <property type="entry name" value="WDR75"/>
</dbReference>
<organism evidence="10 11">
    <name type="scientific">Lasallia pustulata</name>
    <dbReference type="NCBI Taxonomy" id="136370"/>
    <lineage>
        <taxon>Eukaryota</taxon>
        <taxon>Fungi</taxon>
        <taxon>Dikarya</taxon>
        <taxon>Ascomycota</taxon>
        <taxon>Pezizomycotina</taxon>
        <taxon>Lecanoromycetes</taxon>
        <taxon>OSLEUM clade</taxon>
        <taxon>Umbilicariomycetidae</taxon>
        <taxon>Umbilicariales</taxon>
        <taxon>Umbilicariaceae</taxon>
        <taxon>Lasallia</taxon>
    </lineage>
</organism>
<keyword evidence="3" id="KW-0698">rRNA processing</keyword>
<evidence type="ECO:0000256" key="1">
    <source>
        <dbReference type="ARBA" id="ARBA00004604"/>
    </source>
</evidence>
<dbReference type="GO" id="GO:0032040">
    <property type="term" value="C:small-subunit processome"/>
    <property type="evidence" value="ECO:0007669"/>
    <property type="project" value="InterPro"/>
</dbReference>
<evidence type="ECO:0000256" key="3">
    <source>
        <dbReference type="ARBA" id="ARBA00022552"/>
    </source>
</evidence>
<feature type="region of interest" description="Disordered" evidence="9">
    <location>
        <begin position="914"/>
        <end position="939"/>
    </location>
</feature>
<gene>
    <name evidence="10" type="ORF">FRX48_01908</name>
</gene>
<feature type="region of interest" description="Disordered" evidence="9">
    <location>
        <begin position="1"/>
        <end position="113"/>
    </location>
</feature>
<keyword evidence="2" id="KW-0690">Ribosome biogenesis</keyword>
<evidence type="ECO:0000256" key="7">
    <source>
        <dbReference type="ARBA" id="ARBA00023242"/>
    </source>
</evidence>
<proteinExistence type="predicted"/>
<dbReference type="PANTHER" id="PTHR44215">
    <property type="entry name" value="WD REPEAT-CONTAINING PROTEIN 75"/>
    <property type="match status" value="1"/>
</dbReference>
<dbReference type="Gene3D" id="2.130.10.10">
    <property type="entry name" value="YVTN repeat-like/Quinoprotein amine dehydrogenase"/>
    <property type="match status" value="3"/>
</dbReference>
<comment type="caution">
    <text evidence="10">The sequence shown here is derived from an EMBL/GenBank/DDBJ whole genome shotgun (WGS) entry which is preliminary data.</text>
</comment>
<keyword evidence="4 8" id="KW-0853">WD repeat</keyword>
<evidence type="ECO:0000256" key="9">
    <source>
        <dbReference type="SAM" id="MobiDB-lite"/>
    </source>
</evidence>
<feature type="compositionally biased region" description="Basic and acidic residues" evidence="9">
    <location>
        <begin position="79"/>
        <end position="97"/>
    </location>
</feature>
<protein>
    <submittedName>
        <fullName evidence="10">Uncharacterized protein</fullName>
    </submittedName>
</protein>
<evidence type="ECO:0000313" key="10">
    <source>
        <dbReference type="EMBL" id="KAA6415155.1"/>
    </source>
</evidence>
<dbReference type="GO" id="GO:0003723">
    <property type="term" value="F:RNA binding"/>
    <property type="evidence" value="ECO:0007669"/>
    <property type="project" value="InterPro"/>
</dbReference>
<dbReference type="InterPro" id="IPR015943">
    <property type="entry name" value="WD40/YVTN_repeat-like_dom_sf"/>
</dbReference>